<feature type="compositionally biased region" description="Pro residues" evidence="12">
    <location>
        <begin position="12"/>
        <end position="21"/>
    </location>
</feature>
<sequence length="342" mass="35491">MSSASPRTPSAAPAPPEPPPGFTERLPRPVRAVLDSFLRPTTGSLRGWALAGIAVNMLIAVTGATVRVTESGLGCPEWPLCTADSLVPTGEALGTVHAFIEFGNRTLTSVVLAVALIVTIATWRRFPGRPRLLAVALVQPAGCLGQAVVGGITVWSDLHPAAVGAHFLVSMAMLVAAVALYVRVREGTAPAVPRVHPAARYLGYALLLAGAAVLVAGVVTTGTGPHGGDAASPRWPLDLHEVARVHSVLAWVTTLFAVALLVVLYRTGAPADTRRYGWVLIAAVAAQGVIGYVQYALALPEALVVAHVLGAIVLWVALLRLFFSLTERPEAPAGAVPATAEV</sequence>
<feature type="transmembrane region" description="Helical" evidence="13">
    <location>
        <begin position="161"/>
        <end position="182"/>
    </location>
</feature>
<dbReference type="GO" id="GO:0046872">
    <property type="term" value="F:metal ion binding"/>
    <property type="evidence" value="ECO:0007669"/>
    <property type="project" value="UniProtKB-KW"/>
</dbReference>
<keyword evidence="4" id="KW-0479">Metal-binding</keyword>
<comment type="caution">
    <text evidence="14">The sequence shown here is derived from an EMBL/GenBank/DDBJ whole genome shotgun (WGS) entry which is preliminary data.</text>
</comment>
<feature type="transmembrane region" description="Helical" evidence="13">
    <location>
        <begin position="276"/>
        <end position="297"/>
    </location>
</feature>
<evidence type="ECO:0000256" key="8">
    <source>
        <dbReference type="ARBA" id="ARBA00023133"/>
    </source>
</evidence>
<evidence type="ECO:0000256" key="7">
    <source>
        <dbReference type="ARBA" id="ARBA00023004"/>
    </source>
</evidence>
<organism evidence="14 15">
    <name type="scientific">Allonocardiopsis opalescens</name>
    <dbReference type="NCBI Taxonomy" id="1144618"/>
    <lineage>
        <taxon>Bacteria</taxon>
        <taxon>Bacillati</taxon>
        <taxon>Actinomycetota</taxon>
        <taxon>Actinomycetes</taxon>
        <taxon>Streptosporangiales</taxon>
        <taxon>Allonocardiopsis</taxon>
    </lineage>
</organism>
<evidence type="ECO:0000313" key="14">
    <source>
        <dbReference type="EMBL" id="PRX92532.1"/>
    </source>
</evidence>
<evidence type="ECO:0000256" key="9">
    <source>
        <dbReference type="ARBA" id="ARBA00023136"/>
    </source>
</evidence>
<keyword evidence="5 13" id="KW-1133">Transmembrane helix</keyword>
<comment type="pathway">
    <text evidence="11">Porphyrin-containing compound metabolism.</text>
</comment>
<accession>A0A2T0PUE6</accession>
<dbReference type="Proteomes" id="UP000237846">
    <property type="component" value="Unassembled WGS sequence"/>
</dbReference>
<protein>
    <submittedName>
        <fullName evidence="14">Cytochrome c oxidase assembly protein subunit 15</fullName>
    </submittedName>
</protein>
<dbReference type="GO" id="GO:0006784">
    <property type="term" value="P:heme A biosynthetic process"/>
    <property type="evidence" value="ECO:0007669"/>
    <property type="project" value="InterPro"/>
</dbReference>
<dbReference type="EMBL" id="PVZC01000010">
    <property type="protein sequence ID" value="PRX92532.1"/>
    <property type="molecule type" value="Genomic_DNA"/>
</dbReference>
<feature type="transmembrane region" description="Helical" evidence="13">
    <location>
        <begin position="243"/>
        <end position="264"/>
    </location>
</feature>
<dbReference type="InterPro" id="IPR003780">
    <property type="entry name" value="COX15/CtaA_fam"/>
</dbReference>
<evidence type="ECO:0000256" key="2">
    <source>
        <dbReference type="ARBA" id="ARBA00022475"/>
    </source>
</evidence>
<evidence type="ECO:0000256" key="12">
    <source>
        <dbReference type="SAM" id="MobiDB-lite"/>
    </source>
</evidence>
<dbReference type="GO" id="GO:0016491">
    <property type="term" value="F:oxidoreductase activity"/>
    <property type="evidence" value="ECO:0007669"/>
    <property type="project" value="UniProtKB-KW"/>
</dbReference>
<dbReference type="PANTHER" id="PTHR35457">
    <property type="entry name" value="HEME A SYNTHASE"/>
    <property type="match status" value="1"/>
</dbReference>
<name>A0A2T0PUE6_9ACTN</name>
<comment type="subcellular location">
    <subcellularLocation>
        <location evidence="1">Membrane</location>
        <topology evidence="1">Multi-pass membrane protein</topology>
    </subcellularLocation>
</comment>
<feature type="region of interest" description="Disordered" evidence="12">
    <location>
        <begin position="1"/>
        <end position="26"/>
    </location>
</feature>
<keyword evidence="7" id="KW-0408">Iron</keyword>
<feature type="transmembrane region" description="Helical" evidence="13">
    <location>
        <begin position="303"/>
        <end position="323"/>
    </location>
</feature>
<evidence type="ECO:0000256" key="10">
    <source>
        <dbReference type="ARBA" id="ARBA00023157"/>
    </source>
</evidence>
<feature type="transmembrane region" description="Helical" evidence="13">
    <location>
        <begin position="202"/>
        <end position="223"/>
    </location>
</feature>
<keyword evidence="8" id="KW-0350">Heme biosynthesis</keyword>
<keyword evidence="9 13" id="KW-0472">Membrane</keyword>
<keyword evidence="10" id="KW-1015">Disulfide bond</keyword>
<evidence type="ECO:0000256" key="13">
    <source>
        <dbReference type="SAM" id="Phobius"/>
    </source>
</evidence>
<feature type="compositionally biased region" description="Low complexity" evidence="12">
    <location>
        <begin position="1"/>
        <end position="11"/>
    </location>
</feature>
<keyword evidence="2" id="KW-1003">Cell membrane</keyword>
<feature type="transmembrane region" description="Helical" evidence="13">
    <location>
        <begin position="47"/>
        <end position="66"/>
    </location>
</feature>
<feature type="transmembrane region" description="Helical" evidence="13">
    <location>
        <begin position="132"/>
        <end position="155"/>
    </location>
</feature>
<feature type="transmembrane region" description="Helical" evidence="13">
    <location>
        <begin position="106"/>
        <end position="123"/>
    </location>
</feature>
<dbReference type="PANTHER" id="PTHR35457:SF1">
    <property type="entry name" value="HEME A SYNTHASE"/>
    <property type="match status" value="1"/>
</dbReference>
<dbReference type="AlphaFoldDB" id="A0A2T0PUE6"/>
<evidence type="ECO:0000313" key="15">
    <source>
        <dbReference type="Proteomes" id="UP000237846"/>
    </source>
</evidence>
<dbReference type="RefSeq" id="WP_245930512.1">
    <property type="nucleotide sequence ID" value="NZ_PVZC01000010.1"/>
</dbReference>
<reference evidence="14 15" key="1">
    <citation type="submission" date="2018-03" db="EMBL/GenBank/DDBJ databases">
        <title>Genomic Encyclopedia of Archaeal and Bacterial Type Strains, Phase II (KMG-II): from individual species to whole genera.</title>
        <authorList>
            <person name="Goeker M."/>
        </authorList>
    </citation>
    <scope>NUCLEOTIDE SEQUENCE [LARGE SCALE GENOMIC DNA]</scope>
    <source>
        <strain evidence="14 15">DSM 45601</strain>
    </source>
</reference>
<gene>
    <name evidence="14" type="ORF">CLV72_110294</name>
</gene>
<evidence type="ECO:0000256" key="3">
    <source>
        <dbReference type="ARBA" id="ARBA00022692"/>
    </source>
</evidence>
<evidence type="ECO:0000256" key="6">
    <source>
        <dbReference type="ARBA" id="ARBA00023002"/>
    </source>
</evidence>
<keyword evidence="3 13" id="KW-0812">Transmembrane</keyword>
<proteinExistence type="predicted"/>
<dbReference type="Pfam" id="PF02628">
    <property type="entry name" value="COX15-CtaA"/>
    <property type="match status" value="1"/>
</dbReference>
<evidence type="ECO:0000256" key="1">
    <source>
        <dbReference type="ARBA" id="ARBA00004141"/>
    </source>
</evidence>
<evidence type="ECO:0000256" key="4">
    <source>
        <dbReference type="ARBA" id="ARBA00022723"/>
    </source>
</evidence>
<dbReference type="InterPro" id="IPR050450">
    <property type="entry name" value="COX15/CtaA_HemeA_synthase"/>
</dbReference>
<keyword evidence="6" id="KW-0560">Oxidoreductase</keyword>
<dbReference type="GO" id="GO:0016020">
    <property type="term" value="C:membrane"/>
    <property type="evidence" value="ECO:0007669"/>
    <property type="project" value="UniProtKB-SubCell"/>
</dbReference>
<evidence type="ECO:0000256" key="11">
    <source>
        <dbReference type="ARBA" id="ARBA00023444"/>
    </source>
</evidence>
<evidence type="ECO:0000256" key="5">
    <source>
        <dbReference type="ARBA" id="ARBA00022989"/>
    </source>
</evidence>
<keyword evidence="15" id="KW-1185">Reference proteome</keyword>